<comment type="caution">
    <text evidence="8">The sequence shown here is derived from an EMBL/GenBank/DDBJ whole genome shotgun (WGS) entry which is preliminary data.</text>
</comment>
<sequence length="402" mass="41542">MSNPNPNNQLPIYLIALGAFALGMASYVTAGLIPLIEASFSVSVAVAAQLVTAFTLAYGLGSPVFVALTPPDRQRTGLLFALGLFVLANAASAMAADFTVLLVWRAVAGIGAGVYLAMGIGASAALSSPERRGKSIAIIMGGMASGVVLGVPLSLMIAEHAGWQAALWLVTILGLLAFAGLSLMLPKLPAAPVSSLRHKLAILGDGHVMTILSISLLAAVASLGMYTFIAPLLADPALGAVRSVTPYLWIWGIGGVLGSFLVGPVVDRVWGPVLVFAIMIILSASLFLLPIAATLGTWLVMLPIVLWGAVGWALQVPQNNELIVARQAQGDGNLAIALNESALYLGSAIGAAAGGFVLLLQMPTWTLAVCAGSVALIGALLQLLNLRRQRAWPRTPQPEANH</sequence>
<dbReference type="RefSeq" id="WP_156859913.1">
    <property type="nucleotide sequence ID" value="NZ_WOWR01000072.1"/>
</dbReference>
<dbReference type="GO" id="GO:0005886">
    <property type="term" value="C:plasma membrane"/>
    <property type="evidence" value="ECO:0007669"/>
    <property type="project" value="UniProtKB-SubCell"/>
</dbReference>
<dbReference type="PANTHER" id="PTHR43124">
    <property type="entry name" value="PURINE EFFLUX PUMP PBUE"/>
    <property type="match status" value="1"/>
</dbReference>
<feature type="transmembrane region" description="Helical" evidence="6">
    <location>
        <begin position="248"/>
        <end position="266"/>
    </location>
</feature>
<feature type="transmembrane region" description="Helical" evidence="6">
    <location>
        <begin position="12"/>
        <end position="36"/>
    </location>
</feature>
<dbReference type="InterPro" id="IPR036259">
    <property type="entry name" value="MFS_trans_sf"/>
</dbReference>
<evidence type="ECO:0000256" key="4">
    <source>
        <dbReference type="ARBA" id="ARBA00022989"/>
    </source>
</evidence>
<evidence type="ECO:0000256" key="2">
    <source>
        <dbReference type="ARBA" id="ARBA00022475"/>
    </source>
</evidence>
<dbReference type="EMBL" id="WOWR01000072">
    <property type="protein sequence ID" value="KAF0251038.1"/>
    <property type="molecule type" value="Genomic_DNA"/>
</dbReference>
<dbReference type="GO" id="GO:0022857">
    <property type="term" value="F:transmembrane transporter activity"/>
    <property type="evidence" value="ECO:0007669"/>
    <property type="project" value="InterPro"/>
</dbReference>
<evidence type="ECO:0000313" key="8">
    <source>
        <dbReference type="EMBL" id="KAF0251038.1"/>
    </source>
</evidence>
<dbReference type="SUPFAM" id="SSF103473">
    <property type="entry name" value="MFS general substrate transporter"/>
    <property type="match status" value="1"/>
</dbReference>
<feature type="transmembrane region" description="Helical" evidence="6">
    <location>
        <begin position="365"/>
        <end position="384"/>
    </location>
</feature>
<dbReference type="Gene3D" id="1.20.1250.20">
    <property type="entry name" value="MFS general substrate transporter like domains"/>
    <property type="match status" value="1"/>
</dbReference>
<keyword evidence="4 6" id="KW-1133">Transmembrane helix</keyword>
<evidence type="ECO:0000259" key="7">
    <source>
        <dbReference type="PROSITE" id="PS50850"/>
    </source>
</evidence>
<keyword evidence="5 6" id="KW-0472">Membrane</keyword>
<feature type="transmembrane region" description="Helical" evidence="6">
    <location>
        <begin position="42"/>
        <end position="66"/>
    </location>
</feature>
<dbReference type="CDD" id="cd17324">
    <property type="entry name" value="MFS_NepI_like"/>
    <property type="match status" value="1"/>
</dbReference>
<dbReference type="PROSITE" id="PS50850">
    <property type="entry name" value="MFS"/>
    <property type="match status" value="1"/>
</dbReference>
<dbReference type="Pfam" id="PF07690">
    <property type="entry name" value="MFS_1"/>
    <property type="match status" value="1"/>
</dbReference>
<dbReference type="InterPro" id="IPR020846">
    <property type="entry name" value="MFS_dom"/>
</dbReference>
<feature type="transmembrane region" description="Helical" evidence="6">
    <location>
        <begin position="102"/>
        <end position="124"/>
    </location>
</feature>
<name>A0A7V8EA23_PSEPU</name>
<dbReference type="InterPro" id="IPR050189">
    <property type="entry name" value="MFS_Efflux_Transporters"/>
</dbReference>
<comment type="subcellular location">
    <subcellularLocation>
        <location evidence="1">Cell membrane</location>
        <topology evidence="1">Multi-pass membrane protein</topology>
    </subcellularLocation>
</comment>
<keyword evidence="2" id="KW-1003">Cell membrane</keyword>
<evidence type="ECO:0000313" key="9">
    <source>
        <dbReference type="Proteomes" id="UP000442695"/>
    </source>
</evidence>
<feature type="transmembrane region" description="Helical" evidence="6">
    <location>
        <begin position="163"/>
        <end position="185"/>
    </location>
</feature>
<evidence type="ECO:0000256" key="1">
    <source>
        <dbReference type="ARBA" id="ARBA00004651"/>
    </source>
</evidence>
<protein>
    <submittedName>
        <fullName evidence="8">MFS transporter</fullName>
    </submittedName>
</protein>
<dbReference type="AlphaFoldDB" id="A0A7V8EA23"/>
<feature type="domain" description="Major facilitator superfamily (MFS) profile" evidence="7">
    <location>
        <begin position="11"/>
        <end position="390"/>
    </location>
</feature>
<keyword evidence="3 6" id="KW-0812">Transmembrane</keyword>
<dbReference type="PANTHER" id="PTHR43124:SF10">
    <property type="entry name" value="PURINE EFFLUX PUMP PBUE"/>
    <property type="match status" value="1"/>
</dbReference>
<reference evidence="8 9" key="1">
    <citation type="submission" date="2019-12" db="EMBL/GenBank/DDBJ databases">
        <authorList>
            <person name="Woiski C."/>
        </authorList>
    </citation>
    <scope>NUCLEOTIDE SEQUENCE [LARGE SCALE GENOMIC DNA]</scope>
    <source>
        <strain evidence="8 9">BOE100</strain>
    </source>
</reference>
<evidence type="ECO:0000256" key="5">
    <source>
        <dbReference type="ARBA" id="ARBA00023136"/>
    </source>
</evidence>
<feature type="transmembrane region" description="Helical" evidence="6">
    <location>
        <begin position="298"/>
        <end position="316"/>
    </location>
</feature>
<proteinExistence type="predicted"/>
<dbReference type="InterPro" id="IPR011701">
    <property type="entry name" value="MFS"/>
</dbReference>
<evidence type="ECO:0000256" key="3">
    <source>
        <dbReference type="ARBA" id="ARBA00022692"/>
    </source>
</evidence>
<accession>A0A7V8EA23</accession>
<feature type="transmembrane region" description="Helical" evidence="6">
    <location>
        <begin position="78"/>
        <end position="96"/>
    </location>
</feature>
<dbReference type="Proteomes" id="UP000442695">
    <property type="component" value="Unassembled WGS sequence"/>
</dbReference>
<gene>
    <name evidence="8" type="ORF">GN299_30810</name>
</gene>
<feature type="transmembrane region" description="Helical" evidence="6">
    <location>
        <begin position="136"/>
        <end position="157"/>
    </location>
</feature>
<feature type="transmembrane region" description="Helical" evidence="6">
    <location>
        <begin position="273"/>
        <end position="292"/>
    </location>
</feature>
<organism evidence="8 9">
    <name type="scientific">Pseudomonas putida</name>
    <name type="common">Arthrobacter siderocapsulatus</name>
    <dbReference type="NCBI Taxonomy" id="303"/>
    <lineage>
        <taxon>Bacteria</taxon>
        <taxon>Pseudomonadati</taxon>
        <taxon>Pseudomonadota</taxon>
        <taxon>Gammaproteobacteria</taxon>
        <taxon>Pseudomonadales</taxon>
        <taxon>Pseudomonadaceae</taxon>
        <taxon>Pseudomonas</taxon>
    </lineage>
</organism>
<evidence type="ECO:0000256" key="6">
    <source>
        <dbReference type="SAM" id="Phobius"/>
    </source>
</evidence>
<feature type="transmembrane region" description="Helical" evidence="6">
    <location>
        <begin position="206"/>
        <end position="228"/>
    </location>
</feature>
<feature type="transmembrane region" description="Helical" evidence="6">
    <location>
        <begin position="337"/>
        <end position="359"/>
    </location>
</feature>